<dbReference type="Pfam" id="PF01179">
    <property type="entry name" value="Cu_amine_oxid"/>
    <property type="match status" value="1"/>
</dbReference>
<evidence type="ECO:0000256" key="2">
    <source>
        <dbReference type="ARBA" id="ARBA00022723"/>
    </source>
</evidence>
<sequence length="469" mass="53352">MVQVKKYLWNNLGVPLVEPLEAKPSDNCIYSIVLQLPPKAEVLEFLDYQGREPTRQALAVVHFGNQEDPNVTEYVVGPLPKPTYHQDITVQKYGGKLPYYRRFFLRSEREEMVILLSKEYPKAQNFMYRILDYNGSNLVGVPAVPPGFKSGDRKIWIGHCQKVSGFYLHPVGLDVEVDASSLNTSEWKVLNVFYNGQYFKGMDDLERQFNQGRVKVVKVKEAPLDGGYSSLKPRVPPERPGPLQYEPRGPRYCIRNNQVTFMSWSFAFGMEVNRGPRIFDIRFEGERIVYELSVQDATALYGSNSPGAMITRYMDLSFALGKGTSTLTQGIDCPYLATYLDSHYFLDSSLPVTHKNSICIFEQNSGIPIRRHYDQLLRAFYGGVVDSVLVFRSISTMGNYDYIWDFVFHQNGAVEVIVHATGYIQTSLFFGNASDFGNRVEELLLGTMHTHNIHYKADLDTGELDLLSV</sequence>
<dbReference type="SUPFAM" id="SSF54416">
    <property type="entry name" value="Amine oxidase N-terminal region"/>
    <property type="match status" value="2"/>
</dbReference>
<protein>
    <recommendedName>
        <fullName evidence="8">Amine oxidase</fullName>
        <ecNumber evidence="8">1.4.3.-</ecNumber>
    </recommendedName>
</protein>
<dbReference type="Gene3D" id="3.10.450.40">
    <property type="match status" value="2"/>
</dbReference>
<dbReference type="InterPro" id="IPR000269">
    <property type="entry name" value="Cu_amine_oxidase"/>
</dbReference>
<dbReference type="GO" id="GO:0005886">
    <property type="term" value="C:plasma membrane"/>
    <property type="evidence" value="ECO:0007669"/>
    <property type="project" value="TreeGrafter"/>
</dbReference>
<evidence type="ECO:0000256" key="5">
    <source>
        <dbReference type="ARBA" id="ARBA00023008"/>
    </source>
</evidence>
<dbReference type="Proteomes" id="UP001190640">
    <property type="component" value="Chromosome 12"/>
</dbReference>
<feature type="modified residue" description="2',4',5'-topaquinone" evidence="7">
    <location>
        <position position="400"/>
    </location>
</feature>
<evidence type="ECO:0000256" key="4">
    <source>
        <dbReference type="ARBA" id="ARBA00023002"/>
    </source>
</evidence>
<dbReference type="PANTHER" id="PTHR10638">
    <property type="entry name" value="COPPER AMINE OXIDASE"/>
    <property type="match status" value="1"/>
</dbReference>
<comment type="similarity">
    <text evidence="1 8">Belongs to the copper/topaquinone oxidase family.</text>
</comment>
<comment type="cofactor">
    <cofactor evidence="8">
        <name>Cu cation</name>
        <dbReference type="ChEBI" id="CHEBI:23378"/>
    </cofactor>
    <text evidence="8">Contains 1 topaquinone per subunit.</text>
</comment>
<evidence type="ECO:0000256" key="8">
    <source>
        <dbReference type="RuleBase" id="RU000672"/>
    </source>
</evidence>
<evidence type="ECO:0000259" key="11">
    <source>
        <dbReference type="Pfam" id="PF02727"/>
    </source>
</evidence>
<dbReference type="GO" id="GO:0005507">
    <property type="term" value="F:copper ion binding"/>
    <property type="evidence" value="ECO:0007669"/>
    <property type="project" value="InterPro"/>
</dbReference>
<evidence type="ECO:0000256" key="7">
    <source>
        <dbReference type="PIRSR" id="PIRSR600269-51"/>
    </source>
</evidence>
<dbReference type="GO" id="GO:0048038">
    <property type="term" value="F:quinone binding"/>
    <property type="evidence" value="ECO:0007669"/>
    <property type="project" value="InterPro"/>
</dbReference>
<feature type="active site" description="Schiff-base intermediate with substrate; via topaquinone" evidence="6">
    <location>
        <position position="400"/>
    </location>
</feature>
<dbReference type="PROSITE" id="PS01164">
    <property type="entry name" value="COPPER_AMINE_OXID_1"/>
    <property type="match status" value="1"/>
</dbReference>
<keyword evidence="4 8" id="KW-0560">Oxidoreductase</keyword>
<accession>A0AA97LBV6</accession>
<keyword evidence="13" id="KW-1185">Reference proteome</keyword>
<dbReference type="InterPro" id="IPR036460">
    <property type="entry name" value="Cu_amine_oxidase_C_sf"/>
</dbReference>
<dbReference type="EC" id="1.4.3.-" evidence="8"/>
<dbReference type="GO" id="GO:0009308">
    <property type="term" value="P:amine metabolic process"/>
    <property type="evidence" value="ECO:0007669"/>
    <property type="project" value="UniProtKB-UniRule"/>
</dbReference>
<dbReference type="FunFam" id="3.10.450.40:FF:000001">
    <property type="entry name" value="Amine oxidase"/>
    <property type="match status" value="1"/>
</dbReference>
<feature type="region of interest" description="Disordered" evidence="9">
    <location>
        <begin position="228"/>
        <end position="247"/>
    </location>
</feature>
<evidence type="ECO:0000259" key="12">
    <source>
        <dbReference type="Pfam" id="PF09248"/>
    </source>
</evidence>
<proteinExistence type="inferred from homology"/>
<keyword evidence="3 6" id="KW-0801">TPQ</keyword>
<dbReference type="InterPro" id="IPR016182">
    <property type="entry name" value="Cu_amine_oxidase_N-reg"/>
</dbReference>
<reference evidence="14" key="1">
    <citation type="submission" date="2025-08" db="UniProtKB">
        <authorList>
            <consortium name="RefSeq"/>
        </authorList>
    </citation>
    <scope>IDENTIFICATION</scope>
    <source>
        <tissue evidence="14">Blood</tissue>
    </source>
</reference>
<evidence type="ECO:0000256" key="1">
    <source>
        <dbReference type="ARBA" id="ARBA00007983"/>
    </source>
</evidence>
<dbReference type="SUPFAM" id="SSF49998">
    <property type="entry name" value="Amine oxidase catalytic domain"/>
    <property type="match status" value="1"/>
</dbReference>
<dbReference type="RefSeq" id="XP_054849664.1">
    <property type="nucleotide sequence ID" value="XM_054993689.1"/>
</dbReference>
<dbReference type="GO" id="GO:0008131">
    <property type="term" value="F:primary methylamine oxidase activity"/>
    <property type="evidence" value="ECO:0007669"/>
    <property type="project" value="InterPro"/>
</dbReference>
<dbReference type="InterPro" id="IPR015798">
    <property type="entry name" value="Cu_amine_oxidase_C"/>
</dbReference>
<dbReference type="Pfam" id="PF09248">
    <property type="entry name" value="DUF1965"/>
    <property type="match status" value="1"/>
</dbReference>
<dbReference type="KEGG" id="emc:129339087"/>
<evidence type="ECO:0000259" key="10">
    <source>
        <dbReference type="Pfam" id="PF01179"/>
    </source>
</evidence>
<feature type="domain" description="DUF1965" evidence="12">
    <location>
        <begin position="168"/>
        <end position="217"/>
    </location>
</feature>
<feature type="domain" description="Copper amine oxidase catalytic" evidence="10">
    <location>
        <begin position="244"/>
        <end position="460"/>
    </location>
</feature>
<keyword evidence="2 8" id="KW-0479">Metal-binding</keyword>
<name>A0AA97LBV6_EUBMA</name>
<evidence type="ECO:0000313" key="14">
    <source>
        <dbReference type="RefSeq" id="XP_054849664.1"/>
    </source>
</evidence>
<dbReference type="InterPro" id="IPR049948">
    <property type="entry name" value="Cu_Am_ox_TPQ-bd"/>
</dbReference>
<dbReference type="PANTHER" id="PTHR10638:SF4">
    <property type="entry name" value="RETINA-SPECIFIC COPPER AMINE OXIDASE"/>
    <property type="match status" value="1"/>
</dbReference>
<feature type="domain" description="Copper amine oxidase N2-terminal" evidence="11">
    <location>
        <begin position="6"/>
        <end position="84"/>
    </location>
</feature>
<dbReference type="GeneID" id="129339087"/>
<dbReference type="Pfam" id="PF02727">
    <property type="entry name" value="Cu_amine_oxidN2"/>
    <property type="match status" value="1"/>
</dbReference>
<evidence type="ECO:0000256" key="9">
    <source>
        <dbReference type="SAM" id="MobiDB-lite"/>
    </source>
</evidence>
<feature type="active site" description="Proton acceptor" evidence="6">
    <location>
        <position position="315"/>
    </location>
</feature>
<evidence type="ECO:0000256" key="6">
    <source>
        <dbReference type="PIRSR" id="PIRSR600269-50"/>
    </source>
</evidence>
<dbReference type="InterPro" id="IPR015328">
    <property type="entry name" value="DUF1965"/>
</dbReference>
<keyword evidence="5 8" id="KW-0186">Copper</keyword>
<organism evidence="13 14">
    <name type="scientific">Eublepharis macularius</name>
    <name type="common">Leopard gecko</name>
    <name type="synonym">Cyrtodactylus macularius</name>
    <dbReference type="NCBI Taxonomy" id="481883"/>
    <lineage>
        <taxon>Eukaryota</taxon>
        <taxon>Metazoa</taxon>
        <taxon>Chordata</taxon>
        <taxon>Craniata</taxon>
        <taxon>Vertebrata</taxon>
        <taxon>Euteleostomi</taxon>
        <taxon>Lepidosauria</taxon>
        <taxon>Squamata</taxon>
        <taxon>Bifurcata</taxon>
        <taxon>Gekkota</taxon>
        <taxon>Eublepharidae</taxon>
        <taxon>Eublepharinae</taxon>
        <taxon>Eublepharis</taxon>
    </lineage>
</organism>
<comment type="PTM">
    <text evidence="7 8">Topaquinone (TPQ) is generated by copper-dependent autoxidation of a specific tyrosyl residue.</text>
</comment>
<evidence type="ECO:0000313" key="13">
    <source>
        <dbReference type="Proteomes" id="UP001190640"/>
    </source>
</evidence>
<evidence type="ECO:0000256" key="3">
    <source>
        <dbReference type="ARBA" id="ARBA00022772"/>
    </source>
</evidence>
<dbReference type="FunFam" id="3.10.450.40:FF:000007">
    <property type="entry name" value="Amine oxidase"/>
    <property type="match status" value="1"/>
</dbReference>
<dbReference type="PRINTS" id="PR00766">
    <property type="entry name" value="CUDAOXIDASE"/>
</dbReference>
<dbReference type="Gene3D" id="2.70.98.20">
    <property type="entry name" value="Copper amine oxidase, catalytic domain"/>
    <property type="match status" value="1"/>
</dbReference>
<dbReference type="AlphaFoldDB" id="A0AA97LBV6"/>
<gene>
    <name evidence="14" type="primary">LOC129339087</name>
</gene>
<dbReference type="InterPro" id="IPR015800">
    <property type="entry name" value="Cu_amine_oxidase_N2"/>
</dbReference>